<organism evidence="7 8">
    <name type="scientific">Shewanella japonica</name>
    <dbReference type="NCBI Taxonomy" id="93973"/>
    <lineage>
        <taxon>Bacteria</taxon>
        <taxon>Pseudomonadati</taxon>
        <taxon>Pseudomonadota</taxon>
        <taxon>Gammaproteobacteria</taxon>
        <taxon>Alteromonadales</taxon>
        <taxon>Shewanellaceae</taxon>
        <taxon>Shewanella</taxon>
    </lineage>
</organism>
<dbReference type="Pfam" id="PF00990">
    <property type="entry name" value="GGDEF"/>
    <property type="match status" value="1"/>
</dbReference>
<feature type="signal peptide" evidence="5">
    <location>
        <begin position="1"/>
        <end position="28"/>
    </location>
</feature>
<dbReference type="SUPFAM" id="SSF48452">
    <property type="entry name" value="TPR-like"/>
    <property type="match status" value="2"/>
</dbReference>
<dbReference type="PROSITE" id="PS50887">
    <property type="entry name" value="GGDEF"/>
    <property type="match status" value="1"/>
</dbReference>
<dbReference type="InterPro" id="IPR043128">
    <property type="entry name" value="Rev_trsase/Diguanyl_cyclase"/>
</dbReference>
<evidence type="ECO:0000313" key="7">
    <source>
        <dbReference type="EMBL" id="ARD23560.1"/>
    </source>
</evidence>
<dbReference type="SMART" id="SM00267">
    <property type="entry name" value="GGDEF"/>
    <property type="match status" value="1"/>
</dbReference>
<dbReference type="Gene3D" id="3.30.70.270">
    <property type="match status" value="1"/>
</dbReference>
<evidence type="ECO:0000256" key="5">
    <source>
        <dbReference type="SAM" id="SignalP"/>
    </source>
</evidence>
<feature type="chain" id="PRO_5047165019" description="diguanylate cyclase" evidence="5">
    <location>
        <begin position="29"/>
        <end position="637"/>
    </location>
</feature>
<dbReference type="NCBIfam" id="TIGR00254">
    <property type="entry name" value="GGDEF"/>
    <property type="match status" value="1"/>
</dbReference>
<feature type="domain" description="GGDEF" evidence="6">
    <location>
        <begin position="503"/>
        <end position="635"/>
    </location>
</feature>
<dbReference type="Gene3D" id="1.25.40.10">
    <property type="entry name" value="Tetratricopeptide repeat domain"/>
    <property type="match status" value="2"/>
</dbReference>
<dbReference type="RefSeq" id="WP_080916513.1">
    <property type="nucleotide sequence ID" value="NZ_CP020472.1"/>
</dbReference>
<dbReference type="EC" id="2.7.7.65" evidence="1"/>
<protein>
    <recommendedName>
        <fullName evidence="1">diguanylate cyclase</fullName>
        <ecNumber evidence="1">2.7.7.65</ecNumber>
    </recommendedName>
</protein>
<dbReference type="Proteomes" id="UP000191820">
    <property type="component" value="Chromosome"/>
</dbReference>
<evidence type="ECO:0000259" key="6">
    <source>
        <dbReference type="PROSITE" id="PS50887"/>
    </source>
</evidence>
<evidence type="ECO:0000313" key="8">
    <source>
        <dbReference type="Proteomes" id="UP000191820"/>
    </source>
</evidence>
<reference evidence="7 8" key="1">
    <citation type="submission" date="2017-03" db="EMBL/GenBank/DDBJ databases">
        <title>Genome sequencing of Shewanella japonica KCTC 22435.</title>
        <authorList>
            <person name="Kim K.M."/>
        </authorList>
    </citation>
    <scope>NUCLEOTIDE SEQUENCE [LARGE SCALE GENOMIC DNA]</scope>
    <source>
        <strain evidence="7 8">KCTC 22435</strain>
    </source>
</reference>
<evidence type="ECO:0000256" key="3">
    <source>
        <dbReference type="SAM" id="Coils"/>
    </source>
</evidence>
<dbReference type="InterPro" id="IPR029787">
    <property type="entry name" value="Nucleotide_cyclase"/>
</dbReference>
<dbReference type="SMART" id="SM00028">
    <property type="entry name" value="TPR"/>
    <property type="match status" value="4"/>
</dbReference>
<keyword evidence="5" id="KW-0732">Signal</keyword>
<comment type="catalytic activity">
    <reaction evidence="2">
        <text>2 GTP = 3',3'-c-di-GMP + 2 diphosphate</text>
        <dbReference type="Rhea" id="RHEA:24898"/>
        <dbReference type="ChEBI" id="CHEBI:33019"/>
        <dbReference type="ChEBI" id="CHEBI:37565"/>
        <dbReference type="ChEBI" id="CHEBI:58805"/>
        <dbReference type="EC" id="2.7.7.65"/>
    </reaction>
</comment>
<dbReference type="PANTHER" id="PTHR45138">
    <property type="entry name" value="REGULATORY COMPONENTS OF SENSORY TRANSDUCTION SYSTEM"/>
    <property type="match status" value="1"/>
</dbReference>
<dbReference type="InterPro" id="IPR050469">
    <property type="entry name" value="Diguanylate_Cyclase"/>
</dbReference>
<sequence length="637" mass="72375">MKHFLRLPALLMSCLSLLSLLVSITSLANTLEANEFSNPEFDALFTIVDHGDINDERYPQTIEQLTQMITKGDMVRTHKLLPKQCLAFNFFEPEQNEQAASFIINAYENYPEMPHAIRIELSLCEATLLRYRGEINNANKLIKQALADAKQIEHLHLIADAYSMLGQIASYTGDFAIALENLLQSYEIYQGLNLPTLEHLGLLDLAITYRRLGETDTALKYYQEVERQFSSTGQTALVMIVKNDMAYAYEDLQQYQKAADNYLSIYNYYQKVHTDPTFVARVAVDMSSALIHLGQYQQALNYLNQYENIVSPAVDTHYSFLQLHQAQAKHGLGQTQAALPHLEKAIAGFDKNNNKRGHEMLLKLQVEIYESLEWWQQAYEAQLALYDIHVLLDKALKNQASIEMRVRFDSQKLEAENAELVAFHQLKDEQLVIRQDNERLQVLALMLGVASVLTLVLFSVFLNKKSKQLKYLALTDSLTQLPNRLSFYRRANSSFDKHIQDKTPLSIISIDIDHFKKVNDNHGHVCGDRVLKAVANIIRKHIKEDDIAGRVGGEEFIILLPKARSQAAVSLAQEISASVNLYQFSNFSDNLEVTISGGVSTSHGETTLSQLVKKADLALYRAKHQGRNQIVYFHDDD</sequence>
<keyword evidence="8" id="KW-1185">Reference proteome</keyword>
<name>A0ABN4YM90_9GAMM</name>
<proteinExistence type="predicted"/>
<keyword evidence="4" id="KW-0812">Transmembrane</keyword>
<accession>A0ABN4YM90</accession>
<dbReference type="InterPro" id="IPR000160">
    <property type="entry name" value="GGDEF_dom"/>
</dbReference>
<dbReference type="SUPFAM" id="SSF55073">
    <property type="entry name" value="Nucleotide cyclase"/>
    <property type="match status" value="1"/>
</dbReference>
<dbReference type="PANTHER" id="PTHR45138:SF9">
    <property type="entry name" value="DIGUANYLATE CYCLASE DGCM-RELATED"/>
    <property type="match status" value="1"/>
</dbReference>
<evidence type="ECO:0000256" key="2">
    <source>
        <dbReference type="ARBA" id="ARBA00034247"/>
    </source>
</evidence>
<dbReference type="EMBL" id="CP020472">
    <property type="protein sequence ID" value="ARD23560.1"/>
    <property type="molecule type" value="Genomic_DNA"/>
</dbReference>
<dbReference type="InterPro" id="IPR011990">
    <property type="entry name" value="TPR-like_helical_dom_sf"/>
</dbReference>
<keyword evidence="3" id="KW-0175">Coiled coil</keyword>
<feature type="coiled-coil region" evidence="3">
    <location>
        <begin position="128"/>
        <end position="155"/>
    </location>
</feature>
<keyword evidence="4" id="KW-0472">Membrane</keyword>
<keyword evidence="4" id="KW-1133">Transmembrane helix</keyword>
<evidence type="ECO:0000256" key="1">
    <source>
        <dbReference type="ARBA" id="ARBA00012528"/>
    </source>
</evidence>
<dbReference type="InterPro" id="IPR019734">
    <property type="entry name" value="TPR_rpt"/>
</dbReference>
<dbReference type="CDD" id="cd01949">
    <property type="entry name" value="GGDEF"/>
    <property type="match status" value="1"/>
</dbReference>
<evidence type="ECO:0000256" key="4">
    <source>
        <dbReference type="SAM" id="Phobius"/>
    </source>
</evidence>
<feature type="transmembrane region" description="Helical" evidence="4">
    <location>
        <begin position="442"/>
        <end position="462"/>
    </location>
</feature>
<gene>
    <name evidence="7" type="ORF">SJ2017_3300</name>
</gene>